<protein>
    <submittedName>
        <fullName evidence="2">Ig-like domain-containing protein</fullName>
    </submittedName>
</protein>
<accession>A0AC35F3U3</accession>
<sequence>MGTLTDQPVMQTIGEDANDCSTVTVSCTTPNVGDDILFFWSDAGADRGTSSDVTTVVRTLTCDANADLISTEGGLSGVVDSVECKTV</sequence>
<proteinExistence type="predicted"/>
<evidence type="ECO:0000313" key="2">
    <source>
        <dbReference type="WBParaSite" id="PS1159_v2.g13554.t1"/>
    </source>
</evidence>
<dbReference type="WBParaSite" id="PS1159_v2.g13554.t1">
    <property type="protein sequence ID" value="PS1159_v2.g13554.t1"/>
    <property type="gene ID" value="PS1159_v2.g13554"/>
</dbReference>
<dbReference type="Proteomes" id="UP000887580">
    <property type="component" value="Unplaced"/>
</dbReference>
<organism evidence="1 2">
    <name type="scientific">Panagrolaimus sp. PS1159</name>
    <dbReference type="NCBI Taxonomy" id="55785"/>
    <lineage>
        <taxon>Eukaryota</taxon>
        <taxon>Metazoa</taxon>
        <taxon>Ecdysozoa</taxon>
        <taxon>Nematoda</taxon>
        <taxon>Chromadorea</taxon>
        <taxon>Rhabditida</taxon>
        <taxon>Tylenchina</taxon>
        <taxon>Panagrolaimomorpha</taxon>
        <taxon>Panagrolaimoidea</taxon>
        <taxon>Panagrolaimidae</taxon>
        <taxon>Panagrolaimus</taxon>
    </lineage>
</organism>
<name>A0AC35F3U3_9BILA</name>
<evidence type="ECO:0000313" key="1">
    <source>
        <dbReference type="Proteomes" id="UP000887580"/>
    </source>
</evidence>
<reference evidence="2" key="1">
    <citation type="submission" date="2022-11" db="UniProtKB">
        <authorList>
            <consortium name="WormBaseParasite"/>
        </authorList>
    </citation>
    <scope>IDENTIFICATION</scope>
</reference>